<dbReference type="OrthoDB" id="287326at2"/>
<dbReference type="AlphaFoldDB" id="A0A517MJX0"/>
<keyword evidence="3" id="KW-1003">Cell membrane</keyword>
<dbReference type="KEGG" id="rml:FF011L_39270"/>
<dbReference type="Proteomes" id="UP000320672">
    <property type="component" value="Chromosome"/>
</dbReference>
<keyword evidence="5 8" id="KW-1133">Transmembrane helix</keyword>
<organism evidence="9 10">
    <name type="scientific">Roseimaritima multifibrata</name>
    <dbReference type="NCBI Taxonomy" id="1930274"/>
    <lineage>
        <taxon>Bacteria</taxon>
        <taxon>Pseudomonadati</taxon>
        <taxon>Planctomycetota</taxon>
        <taxon>Planctomycetia</taxon>
        <taxon>Pirellulales</taxon>
        <taxon>Pirellulaceae</taxon>
        <taxon>Roseimaritima</taxon>
    </lineage>
</organism>
<dbReference type="GO" id="GO:0015031">
    <property type="term" value="P:protein transport"/>
    <property type="evidence" value="ECO:0007669"/>
    <property type="project" value="UniProtKB-KW"/>
</dbReference>
<keyword evidence="4 7" id="KW-0812">Transmembrane</keyword>
<keyword evidence="10" id="KW-1185">Reference proteome</keyword>
<comment type="similarity">
    <text evidence="2 7">Belongs to the ExbD/TolR family.</text>
</comment>
<proteinExistence type="inferred from homology"/>
<evidence type="ECO:0000256" key="2">
    <source>
        <dbReference type="ARBA" id="ARBA00005811"/>
    </source>
</evidence>
<evidence type="ECO:0000313" key="10">
    <source>
        <dbReference type="Proteomes" id="UP000320672"/>
    </source>
</evidence>
<evidence type="ECO:0000256" key="3">
    <source>
        <dbReference type="ARBA" id="ARBA00022475"/>
    </source>
</evidence>
<dbReference type="PANTHER" id="PTHR30558:SF3">
    <property type="entry name" value="BIOPOLYMER TRANSPORT PROTEIN EXBD-RELATED"/>
    <property type="match status" value="1"/>
</dbReference>
<dbReference type="GO" id="GO:0005886">
    <property type="term" value="C:plasma membrane"/>
    <property type="evidence" value="ECO:0007669"/>
    <property type="project" value="UniProtKB-SubCell"/>
</dbReference>
<dbReference type="InterPro" id="IPR003400">
    <property type="entry name" value="ExbD"/>
</dbReference>
<dbReference type="EMBL" id="CP036262">
    <property type="protein sequence ID" value="QDS95140.1"/>
    <property type="molecule type" value="Genomic_DNA"/>
</dbReference>
<evidence type="ECO:0000256" key="7">
    <source>
        <dbReference type="RuleBase" id="RU003879"/>
    </source>
</evidence>
<evidence type="ECO:0000256" key="5">
    <source>
        <dbReference type="ARBA" id="ARBA00022989"/>
    </source>
</evidence>
<comment type="subcellular location">
    <subcellularLocation>
        <location evidence="1">Cell membrane</location>
        <topology evidence="1">Single-pass membrane protein</topology>
    </subcellularLocation>
    <subcellularLocation>
        <location evidence="7">Cell membrane</location>
        <topology evidence="7">Single-pass type II membrane protein</topology>
    </subcellularLocation>
</comment>
<keyword evidence="7" id="KW-0813">Transport</keyword>
<evidence type="ECO:0000256" key="1">
    <source>
        <dbReference type="ARBA" id="ARBA00004162"/>
    </source>
</evidence>
<keyword evidence="6 8" id="KW-0472">Membrane</keyword>
<gene>
    <name evidence="9" type="ORF">FF011L_39270</name>
</gene>
<evidence type="ECO:0000256" key="6">
    <source>
        <dbReference type="ARBA" id="ARBA00023136"/>
    </source>
</evidence>
<dbReference type="RefSeq" id="WP_145353085.1">
    <property type="nucleotide sequence ID" value="NZ_CP036262.1"/>
</dbReference>
<dbReference type="GO" id="GO:0022857">
    <property type="term" value="F:transmembrane transporter activity"/>
    <property type="evidence" value="ECO:0007669"/>
    <property type="project" value="InterPro"/>
</dbReference>
<evidence type="ECO:0000256" key="4">
    <source>
        <dbReference type="ARBA" id="ARBA00022692"/>
    </source>
</evidence>
<accession>A0A517MJX0</accession>
<name>A0A517MJX0_9BACT</name>
<feature type="transmembrane region" description="Helical" evidence="8">
    <location>
        <begin position="12"/>
        <end position="32"/>
    </location>
</feature>
<keyword evidence="7" id="KW-0653">Protein transport</keyword>
<reference evidence="9 10" key="1">
    <citation type="submission" date="2019-02" db="EMBL/GenBank/DDBJ databases">
        <title>Deep-cultivation of Planctomycetes and their phenomic and genomic characterization uncovers novel biology.</title>
        <authorList>
            <person name="Wiegand S."/>
            <person name="Jogler M."/>
            <person name="Boedeker C."/>
            <person name="Pinto D."/>
            <person name="Vollmers J."/>
            <person name="Rivas-Marin E."/>
            <person name="Kohn T."/>
            <person name="Peeters S.H."/>
            <person name="Heuer A."/>
            <person name="Rast P."/>
            <person name="Oberbeckmann S."/>
            <person name="Bunk B."/>
            <person name="Jeske O."/>
            <person name="Meyerdierks A."/>
            <person name="Storesund J.E."/>
            <person name="Kallscheuer N."/>
            <person name="Luecker S."/>
            <person name="Lage O.M."/>
            <person name="Pohl T."/>
            <person name="Merkel B.J."/>
            <person name="Hornburger P."/>
            <person name="Mueller R.-W."/>
            <person name="Bruemmer F."/>
            <person name="Labrenz M."/>
            <person name="Spormann A.M."/>
            <person name="Op den Camp H."/>
            <person name="Overmann J."/>
            <person name="Amann R."/>
            <person name="Jetten M.S.M."/>
            <person name="Mascher T."/>
            <person name="Medema M.H."/>
            <person name="Devos D.P."/>
            <person name="Kaster A.-K."/>
            <person name="Ovreas L."/>
            <person name="Rohde M."/>
            <person name="Galperin M.Y."/>
            <person name="Jogler C."/>
        </authorList>
    </citation>
    <scope>NUCLEOTIDE SEQUENCE [LARGE SCALE GENOMIC DNA]</scope>
    <source>
        <strain evidence="9 10">FF011L</strain>
    </source>
</reference>
<evidence type="ECO:0000256" key="8">
    <source>
        <dbReference type="SAM" id="Phobius"/>
    </source>
</evidence>
<sequence>MRIPPSDDGDRLATNMTPMIDVVFLLIIFFLVSSHLARQEAHLPLALPVADTHLEEIDPRNVLTINVDEDGRWLVAGTEADEPRLAAILASHRDKHGDEAPVRIRTDRTVPYAKVEPILRLSAESGLWNAAFAVHGE</sequence>
<protein>
    <submittedName>
        <fullName evidence="9">Biopolymer transport protein ExbD</fullName>
    </submittedName>
</protein>
<dbReference type="Pfam" id="PF02472">
    <property type="entry name" value="ExbD"/>
    <property type="match status" value="1"/>
</dbReference>
<evidence type="ECO:0000313" key="9">
    <source>
        <dbReference type="EMBL" id="QDS95140.1"/>
    </source>
</evidence>
<dbReference type="PANTHER" id="PTHR30558">
    <property type="entry name" value="EXBD MEMBRANE COMPONENT OF PMF-DRIVEN MACROMOLECULE IMPORT SYSTEM"/>
    <property type="match status" value="1"/>
</dbReference>
<dbReference type="Gene3D" id="3.30.420.270">
    <property type="match status" value="1"/>
</dbReference>